<dbReference type="Proteomes" id="UP000276526">
    <property type="component" value="Unassembled WGS sequence"/>
</dbReference>
<protein>
    <submittedName>
        <fullName evidence="1">Uncharacterized protein</fullName>
    </submittedName>
</protein>
<sequence>MSSKNALSEEAFRSGYIMSPAGYKVAAYDGSYAKILICTIFGPPSDWKGKNIGIGYVDLVWTDQGWKAQMYTEMIPEHDSLPEGLISWTH</sequence>
<evidence type="ECO:0000313" key="2">
    <source>
        <dbReference type="Proteomes" id="UP000276526"/>
    </source>
</evidence>
<name>A0A3R8R0M7_9CORY</name>
<comment type="caution">
    <text evidence="1">The sequence shown here is derived from an EMBL/GenBank/DDBJ whole genome shotgun (WGS) entry which is preliminary data.</text>
</comment>
<gene>
    <name evidence="1" type="ORF">CXF48_10850</name>
</gene>
<organism evidence="1 2">
    <name type="scientific">Corynebacterium bovis</name>
    <dbReference type="NCBI Taxonomy" id="36808"/>
    <lineage>
        <taxon>Bacteria</taxon>
        <taxon>Bacillati</taxon>
        <taxon>Actinomycetota</taxon>
        <taxon>Actinomycetes</taxon>
        <taxon>Mycobacteriales</taxon>
        <taxon>Corynebacteriaceae</taxon>
        <taxon>Corynebacterium</taxon>
    </lineage>
</organism>
<accession>A0A3R8R0M7</accession>
<evidence type="ECO:0000313" key="1">
    <source>
        <dbReference type="EMBL" id="RRO85437.1"/>
    </source>
</evidence>
<reference evidence="1 2" key="1">
    <citation type="submission" date="2018-01" db="EMBL/GenBank/DDBJ databases">
        <title>Twenty Corynebacterium bovis Genomes.</title>
        <authorList>
            <person name="Gulvik C.A."/>
        </authorList>
    </citation>
    <scope>NUCLEOTIDE SEQUENCE [LARGE SCALE GENOMIC DNA]</scope>
    <source>
        <strain evidence="1 2">F6900</strain>
    </source>
</reference>
<dbReference type="AlphaFoldDB" id="A0A3R8R0M7"/>
<proteinExistence type="predicted"/>
<dbReference type="EMBL" id="PQNK01000026">
    <property type="protein sequence ID" value="RRO85437.1"/>
    <property type="molecule type" value="Genomic_DNA"/>
</dbReference>